<name>A0A2S5AGM7_9FLAO</name>
<evidence type="ECO:0000313" key="2">
    <source>
        <dbReference type="Proteomes" id="UP000237310"/>
    </source>
</evidence>
<gene>
    <name evidence="1" type="ORF">C3L50_01935</name>
</gene>
<organism evidence="1 2">
    <name type="scientific">Flavobacterium alvei</name>
    <dbReference type="NCBI Taxonomy" id="2080416"/>
    <lineage>
        <taxon>Bacteria</taxon>
        <taxon>Pseudomonadati</taxon>
        <taxon>Bacteroidota</taxon>
        <taxon>Flavobacteriia</taxon>
        <taxon>Flavobacteriales</taxon>
        <taxon>Flavobacteriaceae</taxon>
        <taxon>Flavobacterium</taxon>
    </lineage>
</organism>
<evidence type="ECO:0000313" key="1">
    <source>
        <dbReference type="EMBL" id="POY41307.1"/>
    </source>
</evidence>
<dbReference type="OrthoDB" id="25954at2"/>
<dbReference type="EMBL" id="PQVG01000001">
    <property type="protein sequence ID" value="POY41307.1"/>
    <property type="molecule type" value="Genomic_DNA"/>
</dbReference>
<dbReference type="InterPro" id="IPR012292">
    <property type="entry name" value="Globin/Proto"/>
</dbReference>
<dbReference type="SUPFAM" id="SSF46458">
    <property type="entry name" value="Globin-like"/>
    <property type="match status" value="1"/>
</dbReference>
<dbReference type="InterPro" id="IPR009050">
    <property type="entry name" value="Globin-like_sf"/>
</dbReference>
<dbReference type="CDD" id="cd08916">
    <property type="entry name" value="TrHb3_P"/>
    <property type="match status" value="1"/>
</dbReference>
<dbReference type="RefSeq" id="WP_103804421.1">
    <property type="nucleotide sequence ID" value="NZ_PQVG01000001.1"/>
</dbReference>
<protein>
    <recommendedName>
        <fullName evidence="3">Sec-independent protein translocase TatC</fullName>
    </recommendedName>
</protein>
<reference evidence="1 2" key="1">
    <citation type="submission" date="2018-01" db="EMBL/GenBank/DDBJ databases">
        <authorList>
            <person name="Gaut B.S."/>
            <person name="Morton B.R."/>
            <person name="Clegg M.T."/>
            <person name="Duvall M.R."/>
        </authorList>
    </citation>
    <scope>NUCLEOTIDE SEQUENCE [LARGE SCALE GENOMIC DNA]</scope>
    <source>
        <strain evidence="1 2">HR-AY</strain>
    </source>
</reference>
<dbReference type="Proteomes" id="UP000237310">
    <property type="component" value="Unassembled WGS sequence"/>
</dbReference>
<dbReference type="GO" id="GO:0020037">
    <property type="term" value="F:heme binding"/>
    <property type="evidence" value="ECO:0007669"/>
    <property type="project" value="InterPro"/>
</dbReference>
<proteinExistence type="predicted"/>
<evidence type="ECO:0008006" key="3">
    <source>
        <dbReference type="Google" id="ProtNLM"/>
    </source>
</evidence>
<keyword evidence="2" id="KW-1185">Reference proteome</keyword>
<accession>A0A2S5AGM7</accession>
<dbReference type="AlphaFoldDB" id="A0A2S5AGM7"/>
<dbReference type="GO" id="GO:0019825">
    <property type="term" value="F:oxygen binding"/>
    <property type="evidence" value="ECO:0007669"/>
    <property type="project" value="InterPro"/>
</dbReference>
<sequence>MTDIQTREDLHLLMSEFYKKLLGDSKISFIFTQIAKIDLEPHLLDLVDFWEQILFDRGSYQKNVMQIHLDLNQQSKLSEEHFAIWLHYFNTTIDKNFAGQIAENMKTRALSIATVMKIKM</sequence>
<comment type="caution">
    <text evidence="1">The sequence shown here is derived from an EMBL/GenBank/DDBJ whole genome shotgun (WGS) entry which is preliminary data.</text>
</comment>
<dbReference type="Gene3D" id="1.10.490.10">
    <property type="entry name" value="Globins"/>
    <property type="match status" value="1"/>
</dbReference>